<dbReference type="OrthoDB" id="248827at2"/>
<dbReference type="InterPro" id="IPR002347">
    <property type="entry name" value="SDR_fam"/>
</dbReference>
<evidence type="ECO:0000313" key="2">
    <source>
        <dbReference type="EMBL" id="AGA25631.1"/>
    </source>
</evidence>
<dbReference type="PANTHER" id="PTHR42760">
    <property type="entry name" value="SHORT-CHAIN DEHYDROGENASES/REDUCTASES FAMILY MEMBER"/>
    <property type="match status" value="1"/>
</dbReference>
<dbReference type="PRINTS" id="PR00081">
    <property type="entry name" value="GDHRDH"/>
</dbReference>
<dbReference type="eggNOG" id="COG1028">
    <property type="taxonomic scope" value="Bacteria"/>
</dbReference>
<dbReference type="AlphaFoldDB" id="L0DAE6"/>
<name>L0DAE6_SINAD</name>
<reference evidence="2 3" key="1">
    <citation type="submission" date="2012-02" db="EMBL/GenBank/DDBJ databases">
        <title>Complete sequence of chromosome of Singulisphaera acidiphila DSM 18658.</title>
        <authorList>
            <consortium name="US DOE Joint Genome Institute (JGI-PGF)"/>
            <person name="Lucas S."/>
            <person name="Copeland A."/>
            <person name="Lapidus A."/>
            <person name="Glavina del Rio T."/>
            <person name="Dalin E."/>
            <person name="Tice H."/>
            <person name="Bruce D."/>
            <person name="Goodwin L."/>
            <person name="Pitluck S."/>
            <person name="Peters L."/>
            <person name="Ovchinnikova G."/>
            <person name="Chertkov O."/>
            <person name="Kyrpides N."/>
            <person name="Mavromatis K."/>
            <person name="Ivanova N."/>
            <person name="Brettin T."/>
            <person name="Detter J.C."/>
            <person name="Han C."/>
            <person name="Larimer F."/>
            <person name="Land M."/>
            <person name="Hauser L."/>
            <person name="Markowitz V."/>
            <person name="Cheng J.-F."/>
            <person name="Hugenholtz P."/>
            <person name="Woyke T."/>
            <person name="Wu D."/>
            <person name="Tindall B."/>
            <person name="Pomrenke H."/>
            <person name="Brambilla E."/>
            <person name="Klenk H.-P."/>
            <person name="Eisen J.A."/>
        </authorList>
    </citation>
    <scope>NUCLEOTIDE SEQUENCE [LARGE SCALE GENOMIC DNA]</scope>
    <source>
        <strain evidence="3">ATCC BAA-1392 / DSM 18658 / VKM B-2454 / MOB10</strain>
    </source>
</reference>
<dbReference type="HOGENOM" id="CLU_010194_1_3_0"/>
<dbReference type="PANTHER" id="PTHR42760:SF40">
    <property type="entry name" value="3-OXOACYL-[ACYL-CARRIER-PROTEIN] REDUCTASE, CHLOROPLASTIC"/>
    <property type="match status" value="1"/>
</dbReference>
<evidence type="ECO:0000256" key="1">
    <source>
        <dbReference type="ARBA" id="ARBA00006484"/>
    </source>
</evidence>
<sequence>MTSPADIPELAGLRAVVLGSTSGIGRAVALALADGGADVVIHGRTSREAAERVADEVRGKGRRAHVLMADLADREAGDRLVADAWDLWGGLDAWLQIAGADTLTGAAAKLSFEAKLDQLWAVDVVATMRLTRDVGRRMKDQGHGSIVTMGWDQAETGMEGDSGELYAATKGAVMAFTRSLALSLAPVVRVNAVAPGWIRTAWGDSAPRVWQERVLRETPLARWGTPEDVAHLARFLVSPGSAFLTGQILRINGGAVR</sequence>
<dbReference type="STRING" id="886293.Sinac_1242"/>
<evidence type="ECO:0000313" key="3">
    <source>
        <dbReference type="Proteomes" id="UP000010798"/>
    </source>
</evidence>
<dbReference type="KEGG" id="saci:Sinac_1242"/>
<keyword evidence="3" id="KW-1185">Reference proteome</keyword>
<dbReference type="Proteomes" id="UP000010798">
    <property type="component" value="Chromosome"/>
</dbReference>
<gene>
    <name evidence="2" type="ordered locus">Sinac_1242</name>
</gene>
<dbReference type="EMBL" id="CP003364">
    <property type="protein sequence ID" value="AGA25631.1"/>
    <property type="molecule type" value="Genomic_DNA"/>
</dbReference>
<evidence type="ECO:0008006" key="4">
    <source>
        <dbReference type="Google" id="ProtNLM"/>
    </source>
</evidence>
<accession>L0DAE6</accession>
<dbReference type="GO" id="GO:0016616">
    <property type="term" value="F:oxidoreductase activity, acting on the CH-OH group of donors, NAD or NADP as acceptor"/>
    <property type="evidence" value="ECO:0007669"/>
    <property type="project" value="TreeGrafter"/>
</dbReference>
<proteinExistence type="inferred from homology"/>
<dbReference type="Pfam" id="PF13561">
    <property type="entry name" value="adh_short_C2"/>
    <property type="match status" value="1"/>
</dbReference>
<dbReference type="SUPFAM" id="SSF51735">
    <property type="entry name" value="NAD(P)-binding Rossmann-fold domains"/>
    <property type="match status" value="1"/>
</dbReference>
<comment type="similarity">
    <text evidence="1">Belongs to the short-chain dehydrogenases/reductases (SDR) family.</text>
</comment>
<dbReference type="GO" id="GO:0030497">
    <property type="term" value="P:fatty acid elongation"/>
    <property type="evidence" value="ECO:0007669"/>
    <property type="project" value="TreeGrafter"/>
</dbReference>
<dbReference type="Gene3D" id="3.40.50.720">
    <property type="entry name" value="NAD(P)-binding Rossmann-like Domain"/>
    <property type="match status" value="1"/>
</dbReference>
<organism evidence="2 3">
    <name type="scientific">Singulisphaera acidiphila (strain ATCC BAA-1392 / DSM 18658 / VKM B-2454 / MOB10)</name>
    <dbReference type="NCBI Taxonomy" id="886293"/>
    <lineage>
        <taxon>Bacteria</taxon>
        <taxon>Pseudomonadati</taxon>
        <taxon>Planctomycetota</taxon>
        <taxon>Planctomycetia</taxon>
        <taxon>Isosphaerales</taxon>
        <taxon>Isosphaeraceae</taxon>
        <taxon>Singulisphaera</taxon>
    </lineage>
</organism>
<dbReference type="RefSeq" id="WP_015244807.1">
    <property type="nucleotide sequence ID" value="NC_019892.1"/>
</dbReference>
<protein>
    <recommendedName>
        <fullName evidence="4">Short-chain alcohol dehydrogenase like protein</fullName>
    </recommendedName>
</protein>
<dbReference type="InterPro" id="IPR036291">
    <property type="entry name" value="NAD(P)-bd_dom_sf"/>
</dbReference>